<comment type="similarity">
    <text evidence="1 9">Belongs to the lysophospholipase family.</text>
</comment>
<evidence type="ECO:0000313" key="12">
    <source>
        <dbReference type="Proteomes" id="UP000237144"/>
    </source>
</evidence>
<feature type="non-terminal residue" evidence="11">
    <location>
        <position position="1"/>
    </location>
</feature>
<keyword evidence="12" id="KW-1185">Reference proteome</keyword>
<evidence type="ECO:0000256" key="9">
    <source>
        <dbReference type="RuleBase" id="RU362103"/>
    </source>
</evidence>
<protein>
    <recommendedName>
        <fullName evidence="2 9">Lysophospholipase</fullName>
        <ecNumber evidence="2 9">3.1.1.5</ecNumber>
    </recommendedName>
</protein>
<dbReference type="PANTHER" id="PTHR10728:SF33">
    <property type="entry name" value="LYSOPHOSPHOLIPASE 1-RELATED"/>
    <property type="match status" value="1"/>
</dbReference>
<accession>A0A2S5B0K7</accession>
<dbReference type="Pfam" id="PF01735">
    <property type="entry name" value="PLA2_B"/>
    <property type="match status" value="1"/>
</dbReference>
<feature type="domain" description="PLA2c" evidence="10">
    <location>
        <begin position="34"/>
        <end position="614"/>
    </location>
</feature>
<dbReference type="STRING" id="741276.A0A2S5B0K7"/>
<dbReference type="PANTHER" id="PTHR10728">
    <property type="entry name" value="CYTOSOLIC PHOSPHOLIPASE A2"/>
    <property type="match status" value="1"/>
</dbReference>
<name>A0A2S5B0K7_9BASI</name>
<comment type="catalytic activity">
    <reaction evidence="9">
        <text>a 1-acyl-sn-glycero-3-phosphocholine + H2O = sn-glycerol 3-phosphocholine + a fatty acid + H(+)</text>
        <dbReference type="Rhea" id="RHEA:15177"/>
        <dbReference type="ChEBI" id="CHEBI:15377"/>
        <dbReference type="ChEBI" id="CHEBI:15378"/>
        <dbReference type="ChEBI" id="CHEBI:16870"/>
        <dbReference type="ChEBI" id="CHEBI:28868"/>
        <dbReference type="ChEBI" id="CHEBI:58168"/>
        <dbReference type="EC" id="3.1.1.5"/>
    </reaction>
</comment>
<dbReference type="GO" id="GO:0046475">
    <property type="term" value="P:glycerophospholipid catabolic process"/>
    <property type="evidence" value="ECO:0007669"/>
    <property type="project" value="TreeGrafter"/>
</dbReference>
<dbReference type="GO" id="GO:0004623">
    <property type="term" value="F:phospholipase A2 activity"/>
    <property type="evidence" value="ECO:0007669"/>
    <property type="project" value="TreeGrafter"/>
</dbReference>
<evidence type="ECO:0000256" key="6">
    <source>
        <dbReference type="ARBA" id="ARBA00023098"/>
    </source>
</evidence>
<reference evidence="11 12" key="1">
    <citation type="journal article" date="2018" name="Front. Microbiol.">
        <title>Prospects for Fungal Bioremediation of Acidic Radioactive Waste Sites: Characterization and Genome Sequence of Rhodotorula taiwanensis MD1149.</title>
        <authorList>
            <person name="Tkavc R."/>
            <person name="Matrosova V.Y."/>
            <person name="Grichenko O.E."/>
            <person name="Gostincar C."/>
            <person name="Volpe R.P."/>
            <person name="Klimenkova P."/>
            <person name="Gaidamakova E.K."/>
            <person name="Zhou C.E."/>
            <person name="Stewart B.J."/>
            <person name="Lyman M.G."/>
            <person name="Malfatti S.A."/>
            <person name="Rubinfeld B."/>
            <person name="Courtot M."/>
            <person name="Singh J."/>
            <person name="Dalgard C.L."/>
            <person name="Hamilton T."/>
            <person name="Frey K.G."/>
            <person name="Gunde-Cimerman N."/>
            <person name="Dugan L."/>
            <person name="Daly M.J."/>
        </authorList>
    </citation>
    <scope>NUCLEOTIDE SEQUENCE [LARGE SCALE GENOMIC DNA]</scope>
    <source>
        <strain evidence="11 12">MD1149</strain>
    </source>
</reference>
<dbReference type="EMBL" id="PJQD01000122">
    <property type="protein sequence ID" value="POY70318.1"/>
    <property type="molecule type" value="Genomic_DNA"/>
</dbReference>
<dbReference type="SUPFAM" id="SSF52151">
    <property type="entry name" value="FabD/lysophospholipase-like"/>
    <property type="match status" value="1"/>
</dbReference>
<dbReference type="GO" id="GO:0005829">
    <property type="term" value="C:cytosol"/>
    <property type="evidence" value="ECO:0007669"/>
    <property type="project" value="TreeGrafter"/>
</dbReference>
<dbReference type="EC" id="3.1.1.5" evidence="2 9"/>
<comment type="caution">
    <text evidence="11">The sequence shown here is derived from an EMBL/GenBank/DDBJ whole genome shotgun (WGS) entry which is preliminary data.</text>
</comment>
<dbReference type="AlphaFoldDB" id="A0A2S5B0K7"/>
<sequence length="661" mass="70057">RYLYVGQPQTSSALGHDRIARVTAVDGHTPSYVSCPSESLLNQTGSPLAGNQTLSSGERQYLEDRATNVLPDLWRSYLAESATGSTGYNASALISARPNVAIAISGGGLRASLYGAGILSALDNRNSSTIGGLWQLASHLSGLSGGSWTVTSVSMNNMPLIWTMVEGINAPPPTDGWNLDMSIVTPGDGLLGITQTTDYLGDIEDDVRGKAQAGFPISLTDLWGRALAYHFLNQTNSSNFFDASDHNEGTLFSSIRLAPNFQNYSMPVPILVTTSRVSEQQQMTNDSTSVIPLSNTGFEISPFTFGSFQPTLSAYIPIEYLGTELSNGQPANSSLCVNGFQNAGFMMGSSASLFNAVQSSFAGAAFSDIITTLLNAVSSLDPPSDSVSLVANYPNSFRNYQPGNGYSFESSGNEILQITDGGEDGQNVPFDPLLVKARQVDAIFAIDGSADTNYSYANGTSLIATSDKVHLYMHNYTDFPPIPATQADFVAQGLNLRPTFFGCNSTGGGNVSAAGVYPVVIYLPNAPGANPGATNFSTFKLEYSQEESSTFLNAAHAYALRGYPNSTDPSARDDQWPLCLKCAVVERARERAGLNRTSECSSCFERYCWSEDKALALANSTNTNGGSSSSTSPSSGALSQLSRSNAFLGLAGLVSVLAFFA</sequence>
<dbReference type="SMART" id="SM00022">
    <property type="entry name" value="PLAc"/>
    <property type="match status" value="1"/>
</dbReference>
<organism evidence="11 12">
    <name type="scientific">Rhodotorula taiwanensis</name>
    <dbReference type="NCBI Taxonomy" id="741276"/>
    <lineage>
        <taxon>Eukaryota</taxon>
        <taxon>Fungi</taxon>
        <taxon>Dikarya</taxon>
        <taxon>Basidiomycota</taxon>
        <taxon>Pucciniomycotina</taxon>
        <taxon>Microbotryomycetes</taxon>
        <taxon>Sporidiobolales</taxon>
        <taxon>Sporidiobolaceae</taxon>
        <taxon>Rhodotorula</taxon>
    </lineage>
</organism>
<dbReference type="Proteomes" id="UP000237144">
    <property type="component" value="Unassembled WGS sequence"/>
</dbReference>
<evidence type="ECO:0000256" key="2">
    <source>
        <dbReference type="ARBA" id="ARBA00013274"/>
    </source>
</evidence>
<evidence type="ECO:0000256" key="8">
    <source>
        <dbReference type="PROSITE-ProRule" id="PRU00555"/>
    </source>
</evidence>
<keyword evidence="7" id="KW-0325">Glycoprotein</keyword>
<dbReference type="Gene3D" id="3.40.1090.10">
    <property type="entry name" value="Cytosolic phospholipase A2 catalytic domain"/>
    <property type="match status" value="1"/>
</dbReference>
<proteinExistence type="inferred from homology"/>
<keyword evidence="4 8" id="KW-0378">Hydrolase</keyword>
<evidence type="ECO:0000259" key="10">
    <source>
        <dbReference type="PROSITE" id="PS51210"/>
    </source>
</evidence>
<evidence type="ECO:0000256" key="3">
    <source>
        <dbReference type="ARBA" id="ARBA00022729"/>
    </source>
</evidence>
<gene>
    <name evidence="11" type="ORF">BMF94_6598</name>
</gene>
<dbReference type="GO" id="GO:0004622">
    <property type="term" value="F:phosphatidylcholine lysophospholipase activity"/>
    <property type="evidence" value="ECO:0007669"/>
    <property type="project" value="UniProtKB-EC"/>
</dbReference>
<dbReference type="InterPro" id="IPR002642">
    <property type="entry name" value="LysoPLipase_cat_dom"/>
</dbReference>
<keyword evidence="3" id="KW-0732">Signal</keyword>
<keyword evidence="6 8" id="KW-0443">Lipid metabolism</keyword>
<dbReference type="PROSITE" id="PS51210">
    <property type="entry name" value="PLA2C"/>
    <property type="match status" value="1"/>
</dbReference>
<keyword evidence="5 8" id="KW-0442">Lipid degradation</keyword>
<dbReference type="OrthoDB" id="4084751at2759"/>
<evidence type="ECO:0000256" key="1">
    <source>
        <dbReference type="ARBA" id="ARBA00008780"/>
    </source>
</evidence>
<evidence type="ECO:0000256" key="7">
    <source>
        <dbReference type="ARBA" id="ARBA00023180"/>
    </source>
</evidence>
<evidence type="ECO:0000256" key="4">
    <source>
        <dbReference type="ARBA" id="ARBA00022801"/>
    </source>
</evidence>
<evidence type="ECO:0000313" key="11">
    <source>
        <dbReference type="EMBL" id="POY70318.1"/>
    </source>
</evidence>
<evidence type="ECO:0000256" key="5">
    <source>
        <dbReference type="ARBA" id="ARBA00022963"/>
    </source>
</evidence>
<dbReference type="InterPro" id="IPR016035">
    <property type="entry name" value="Acyl_Trfase/lysoPLipase"/>
</dbReference>